<reference evidence="2" key="1">
    <citation type="submission" date="2020-04" db="EMBL/GenBank/DDBJ databases">
        <authorList>
            <person name="Chiriac C."/>
            <person name="Salcher M."/>
            <person name="Ghai R."/>
            <person name="Kavagutti S V."/>
        </authorList>
    </citation>
    <scope>NUCLEOTIDE SEQUENCE</scope>
</reference>
<dbReference type="EMBL" id="LR796233">
    <property type="protein sequence ID" value="CAB4129242.1"/>
    <property type="molecule type" value="Genomic_DNA"/>
</dbReference>
<name>A0A6J5L6V1_9CAUD</name>
<protein>
    <submittedName>
        <fullName evidence="2">SprT-like</fullName>
    </submittedName>
</protein>
<dbReference type="GO" id="GO:0006950">
    <property type="term" value="P:response to stress"/>
    <property type="evidence" value="ECO:0007669"/>
    <property type="project" value="UniProtKB-ARBA"/>
</dbReference>
<accession>A0A6J5L6V1</accession>
<evidence type="ECO:0000313" key="2">
    <source>
        <dbReference type="EMBL" id="CAB4129242.1"/>
    </source>
</evidence>
<proteinExistence type="predicted"/>
<feature type="domain" description="SprT-like" evidence="1">
    <location>
        <begin position="38"/>
        <end position="136"/>
    </location>
</feature>
<dbReference type="InterPro" id="IPR006640">
    <property type="entry name" value="SprT-like_domain"/>
</dbReference>
<evidence type="ECO:0000259" key="1">
    <source>
        <dbReference type="Pfam" id="PF10263"/>
    </source>
</evidence>
<dbReference type="Pfam" id="PF10263">
    <property type="entry name" value="SprT-like"/>
    <property type="match status" value="1"/>
</dbReference>
<gene>
    <name evidence="2" type="ORF">UFOVP112_340</name>
</gene>
<sequence length="161" mass="19785">MARPNPIRAIMELPLPSITYQRRLQFRPTYKEINYAYNICNRYLFDNRLRKPVITQGSRRQTWGFCQWEEKLQDTGSYTTIKLMDKWFTPSWFIQTLAHEMVHQYQWDITRFEEYDGVMPESGAHGPSFFAFRERFDYYGLRLKTSYGMKRWFKHQNWYKC</sequence>
<organism evidence="2">
    <name type="scientific">uncultured Caudovirales phage</name>
    <dbReference type="NCBI Taxonomy" id="2100421"/>
    <lineage>
        <taxon>Viruses</taxon>
        <taxon>Duplodnaviria</taxon>
        <taxon>Heunggongvirae</taxon>
        <taxon>Uroviricota</taxon>
        <taxon>Caudoviricetes</taxon>
        <taxon>Peduoviridae</taxon>
        <taxon>Maltschvirus</taxon>
        <taxon>Maltschvirus maltsch</taxon>
    </lineage>
</organism>